<evidence type="ECO:0000256" key="1">
    <source>
        <dbReference type="ARBA" id="ARBA00004496"/>
    </source>
</evidence>
<keyword evidence="6" id="KW-1185">Reference proteome</keyword>
<dbReference type="Pfam" id="PF14011">
    <property type="entry name" value="ESX-1_EspG"/>
    <property type="match status" value="1"/>
</dbReference>
<evidence type="ECO:0000313" key="6">
    <source>
        <dbReference type="Proteomes" id="UP000431401"/>
    </source>
</evidence>
<dbReference type="EMBL" id="WEGI01000001">
    <property type="protein sequence ID" value="MQY25003.1"/>
    <property type="molecule type" value="Genomic_DNA"/>
</dbReference>
<sequence length="247" mass="27281">MLWQDFAKDALPEPFLFTSESGSADEFDAELHATRSRLNSNGDREIRNVLEAVHNPDLYLLIYGWNAREPLASETKLRVLATRRGAKGYVVTQLPGHSYWYSGGYVIAECDPLTLADQAVAAIPFAEGGRREQIVLKTKGDEEFDYEFGRSAVLDDSPDSMGRPSLNFGSTAAGSVGEIYIVQGRSAFGPRGTMQYLLRWRDLDDDGRYVVADENPTVAVTADADRTKGLINSRIAAIVKAIREERG</sequence>
<evidence type="ECO:0000256" key="3">
    <source>
        <dbReference type="ARBA" id="ARBA00022490"/>
    </source>
</evidence>
<comment type="caution">
    <text evidence="5">The sequence shown here is derived from an EMBL/GenBank/DDBJ whole genome shotgun (WGS) entry which is preliminary data.</text>
</comment>
<organism evidence="5 6">
    <name type="scientific">Nocardia aurantia</name>
    <dbReference type="NCBI Taxonomy" id="2585199"/>
    <lineage>
        <taxon>Bacteria</taxon>
        <taxon>Bacillati</taxon>
        <taxon>Actinomycetota</taxon>
        <taxon>Actinomycetes</taxon>
        <taxon>Mycobacteriales</taxon>
        <taxon>Nocardiaceae</taxon>
        <taxon>Nocardia</taxon>
    </lineage>
</organism>
<dbReference type="InterPro" id="IPR025734">
    <property type="entry name" value="EspG"/>
</dbReference>
<gene>
    <name evidence="5" type="ORF">NRB56_05570</name>
</gene>
<evidence type="ECO:0000313" key="5">
    <source>
        <dbReference type="EMBL" id="MQY25003.1"/>
    </source>
</evidence>
<name>A0A7K0DGR0_9NOCA</name>
<keyword evidence="3" id="KW-0963">Cytoplasm</keyword>
<dbReference type="AlphaFoldDB" id="A0A7K0DGR0"/>
<accession>A0A7K0DGR0</accession>
<keyword evidence="4" id="KW-0143">Chaperone</keyword>
<protein>
    <recommendedName>
        <fullName evidence="7">ESX secretion-associated protein EspG</fullName>
    </recommendedName>
</protein>
<comment type="similarity">
    <text evidence="2">Belongs to the EspG family.</text>
</comment>
<proteinExistence type="inferred from homology"/>
<dbReference type="Proteomes" id="UP000431401">
    <property type="component" value="Unassembled WGS sequence"/>
</dbReference>
<reference evidence="5 6" key="1">
    <citation type="submission" date="2019-10" db="EMBL/GenBank/DDBJ databases">
        <title>Nocardia macrotermitis sp. nov. and Nocardia aurantia sp. nov., isolated from the gut of fungus growing-termite Macrotermes natalensis.</title>
        <authorList>
            <person name="Benndorf R."/>
            <person name="Schwitalla J."/>
            <person name="Martin K."/>
            <person name="De Beer W."/>
            <person name="Kaster A.-K."/>
            <person name="Vollmers J."/>
            <person name="Poulsen M."/>
            <person name="Beemelmanns C."/>
        </authorList>
    </citation>
    <scope>NUCLEOTIDE SEQUENCE [LARGE SCALE GENOMIC DNA]</scope>
    <source>
        <strain evidence="5 6">RB56</strain>
    </source>
</reference>
<evidence type="ECO:0000256" key="2">
    <source>
        <dbReference type="ARBA" id="ARBA00006411"/>
    </source>
</evidence>
<evidence type="ECO:0000256" key="4">
    <source>
        <dbReference type="ARBA" id="ARBA00023186"/>
    </source>
</evidence>
<evidence type="ECO:0008006" key="7">
    <source>
        <dbReference type="Google" id="ProtNLM"/>
    </source>
</evidence>
<comment type="subcellular location">
    <subcellularLocation>
        <location evidence="1">Cytoplasm</location>
    </subcellularLocation>
</comment>